<feature type="transmembrane region" description="Helical" evidence="1">
    <location>
        <begin position="39"/>
        <end position="62"/>
    </location>
</feature>
<evidence type="ECO:0000256" key="1">
    <source>
        <dbReference type="SAM" id="Phobius"/>
    </source>
</evidence>
<evidence type="ECO:0000313" key="2">
    <source>
        <dbReference type="EMBL" id="ABV73972.1"/>
    </source>
</evidence>
<dbReference type="Proteomes" id="UP000007056">
    <property type="component" value="Chromosome"/>
</dbReference>
<organism evidence="2 3">
    <name type="scientific">Rickettsia canadensis (strain McKiel)</name>
    <dbReference type="NCBI Taxonomy" id="293613"/>
    <lineage>
        <taxon>Bacteria</taxon>
        <taxon>Pseudomonadati</taxon>
        <taxon>Pseudomonadota</taxon>
        <taxon>Alphaproteobacteria</taxon>
        <taxon>Rickettsiales</taxon>
        <taxon>Rickettsiaceae</taxon>
        <taxon>Rickettsieae</taxon>
        <taxon>Rickettsia</taxon>
        <taxon>belli group</taxon>
    </lineage>
</organism>
<protein>
    <submittedName>
        <fullName evidence="2">Uncharacterized protein</fullName>
    </submittedName>
</protein>
<reference evidence="3" key="1">
    <citation type="submission" date="2007-09" db="EMBL/GenBank/DDBJ databases">
        <title>Complete genome sequence of Rickettsia canadensis.</title>
        <authorList>
            <person name="Madan A."/>
            <person name="Fahey J."/>
            <person name="Helton E."/>
            <person name="Ketteman M."/>
            <person name="Madan A."/>
            <person name="Rodrigues S."/>
            <person name="Sanchez A."/>
            <person name="Whiting M."/>
            <person name="Dasch G."/>
            <person name="Eremeeva M."/>
        </authorList>
    </citation>
    <scope>NUCLEOTIDE SEQUENCE [LARGE SCALE GENOMIC DNA]</scope>
    <source>
        <strain evidence="3">McKiel</strain>
    </source>
</reference>
<dbReference type="KEGG" id="rcm:A1E_05280"/>
<dbReference type="RefSeq" id="WP_012149167.1">
    <property type="nucleotide sequence ID" value="NC_009879.1"/>
</dbReference>
<dbReference type="STRING" id="293613.A1E_05280"/>
<feature type="transmembrane region" description="Helical" evidence="1">
    <location>
        <begin position="74"/>
        <end position="97"/>
    </location>
</feature>
<proteinExistence type="predicted"/>
<keyword evidence="1" id="KW-0812">Transmembrane</keyword>
<dbReference type="HOGENOM" id="CLU_138544_0_0_5"/>
<evidence type="ECO:0000313" key="3">
    <source>
        <dbReference type="Proteomes" id="UP000007056"/>
    </source>
</evidence>
<sequence>MGLELSFYLIALWILKKKSIYILSTRIILQFNRFIGDPWFYRFFPSALAIFLIGSQAFYIYTNKVIKKYMKKSLGLINYSILYVILIIITFLLIPIEPKLKKLLFYCLFALSLGQIFDLIKDNK</sequence>
<keyword evidence="1" id="KW-0472">Membrane</keyword>
<dbReference type="AlphaFoldDB" id="A8F039"/>
<name>A8F039_RICCK</name>
<accession>A8F039</accession>
<gene>
    <name evidence="2" type="ordered locus">A1E_05280</name>
</gene>
<keyword evidence="1" id="KW-1133">Transmembrane helix</keyword>
<dbReference type="EMBL" id="CP000409">
    <property type="protein sequence ID" value="ABV73972.1"/>
    <property type="molecule type" value="Genomic_DNA"/>
</dbReference>